<dbReference type="GO" id="GO:0016887">
    <property type="term" value="F:ATP hydrolysis activity"/>
    <property type="evidence" value="ECO:0007669"/>
    <property type="project" value="InterPro"/>
</dbReference>
<keyword evidence="4" id="KW-0813">Transport</keyword>
<dbReference type="InterPro" id="IPR003439">
    <property type="entry name" value="ABC_transporter-like_ATP-bd"/>
</dbReference>
<evidence type="ECO:0000256" key="4">
    <source>
        <dbReference type="ARBA" id="ARBA00022448"/>
    </source>
</evidence>
<keyword evidence="9" id="KW-1278">Translocase</keyword>
<dbReference type="PROSITE" id="PS50893">
    <property type="entry name" value="ABC_TRANSPORTER_2"/>
    <property type="match status" value="1"/>
</dbReference>
<dbReference type="Pfam" id="PF00005">
    <property type="entry name" value="ABC_tran"/>
    <property type="match status" value="1"/>
</dbReference>
<keyword evidence="11" id="KW-0472">Membrane</keyword>
<dbReference type="GO" id="GO:0005524">
    <property type="term" value="F:ATP binding"/>
    <property type="evidence" value="ECO:0007669"/>
    <property type="project" value="UniProtKB-KW"/>
</dbReference>
<keyword evidence="12" id="KW-0576">Peroxisome</keyword>
<evidence type="ECO:0000256" key="11">
    <source>
        <dbReference type="ARBA" id="ARBA00023136"/>
    </source>
</evidence>
<dbReference type="GO" id="GO:0140359">
    <property type="term" value="F:ABC-type transporter activity"/>
    <property type="evidence" value="ECO:0007669"/>
    <property type="project" value="InterPro"/>
</dbReference>
<evidence type="ECO:0000256" key="7">
    <source>
        <dbReference type="ARBA" id="ARBA00022801"/>
    </source>
</evidence>
<dbReference type="GO" id="GO:0012505">
    <property type="term" value="C:endomembrane system"/>
    <property type="evidence" value="ECO:0007669"/>
    <property type="project" value="UniProtKB-SubCell"/>
</dbReference>
<sequence length="768" mass="85926">MSKPATNHPALIRSPAYIQVLRTNLKKFLDVYLQHRPIIQRILTAGFVLYCIGTTFAALTGRASVKSKSGDGGGRRKGGGGSRDSKKTTASPNDPLFHIRLKRLLRIVIPSLKSREAIMLALHSTFLVTRTGISLYVAELDGRIVSSLVTAQPALFLTNLTKWLLVAIPATYTNSMLEYLQSELGLAYRTRLTKHALQTYLDPIIPPSQTQAIIKLDDEKSSSSSASKQDSESQISGEQLFYKLSNLDDRIKNADQYLTVDIQQFSNKLAEIYSNIAKPVLDVILYNYQLSRNVGAEGLVILTILVQTSAGLLRAITPPFGTYAAHEAKLEGELRFTHSRLLESAEEVALYHGEEFEKNVIERGYFALVKHANRVLRIRVWHGMAEEGVIKWVWGSLGLCICAIPVFAGEMLGMKGGDLGTRTEGFVTNRRLLLSSSDAFGRVMYSYKELAELAGYTARVSDLFDTMEDVKAGHYQKKLVSSAKIEDNAKMLQGRGKIIEADEIRFDQVPLISPNGDVLVKSMSFNVEPGKHLLVVGPNGCGKSSLFRILGGLWPVYGGTVYKPPARSFTYIPQRPYLCTGTLRDQIIYPHSQVEMKEKGCTDGDLLKILDVVEMGHIVEREGGWDTVREWRDALSGGDKQRIAMARLFYHKPKYAILDECTSAVTLEIEKVMYDHATALGITLMTVSHRPSLWKYHSMVLQYDGAGGYIFTELDAQKRLALQEEKQDLEHKLLTVPKLKERLEELKAVKAERERVYGNWERADRTML</sequence>
<dbReference type="GO" id="GO:0005778">
    <property type="term" value="C:peroxisomal membrane"/>
    <property type="evidence" value="ECO:0007669"/>
    <property type="project" value="TreeGrafter"/>
</dbReference>
<evidence type="ECO:0000259" key="14">
    <source>
        <dbReference type="PROSITE" id="PS50893"/>
    </source>
</evidence>
<dbReference type="Pfam" id="PF06472">
    <property type="entry name" value="ABC_membrane_2"/>
    <property type="match status" value="2"/>
</dbReference>
<name>A0AAX4JS78_9TREE</name>
<dbReference type="Proteomes" id="UP001355207">
    <property type="component" value="Chromosome 3"/>
</dbReference>
<feature type="region of interest" description="Disordered" evidence="13">
    <location>
        <begin position="64"/>
        <end position="93"/>
    </location>
</feature>
<evidence type="ECO:0000313" key="16">
    <source>
        <dbReference type="Proteomes" id="UP001355207"/>
    </source>
</evidence>
<dbReference type="GO" id="GO:0006635">
    <property type="term" value="P:fatty acid beta-oxidation"/>
    <property type="evidence" value="ECO:0007669"/>
    <property type="project" value="TreeGrafter"/>
</dbReference>
<evidence type="ECO:0000256" key="10">
    <source>
        <dbReference type="ARBA" id="ARBA00022989"/>
    </source>
</evidence>
<dbReference type="InterPro" id="IPR050835">
    <property type="entry name" value="ABC_transporter_sub-D"/>
</dbReference>
<dbReference type="InterPro" id="IPR003593">
    <property type="entry name" value="AAA+_ATPase"/>
</dbReference>
<dbReference type="GO" id="GO:0015910">
    <property type="term" value="P:long-chain fatty acid import into peroxisome"/>
    <property type="evidence" value="ECO:0007669"/>
    <property type="project" value="TreeGrafter"/>
</dbReference>
<dbReference type="SMART" id="SM00382">
    <property type="entry name" value="AAA"/>
    <property type="match status" value="1"/>
</dbReference>
<dbReference type="InterPro" id="IPR011527">
    <property type="entry name" value="ABC1_TM_dom"/>
</dbReference>
<keyword evidence="7" id="KW-0378">Hydrolase</keyword>
<evidence type="ECO:0000256" key="6">
    <source>
        <dbReference type="ARBA" id="ARBA00022741"/>
    </source>
</evidence>
<dbReference type="EMBL" id="CP144100">
    <property type="protein sequence ID" value="WWC88124.1"/>
    <property type="molecule type" value="Genomic_DNA"/>
</dbReference>
<proteinExistence type="inferred from homology"/>
<dbReference type="PANTHER" id="PTHR11384">
    <property type="entry name" value="ATP-BINDING CASSETTE, SUB-FAMILY D MEMBER"/>
    <property type="match status" value="1"/>
</dbReference>
<reference evidence="15 16" key="1">
    <citation type="submission" date="2024-01" db="EMBL/GenBank/DDBJ databases">
        <title>Comparative genomics of Cryptococcus and Kwoniella reveals pathogenesis evolution and contrasting modes of karyotype evolution via chromosome fusion or intercentromeric recombination.</title>
        <authorList>
            <person name="Coelho M.A."/>
            <person name="David-Palma M."/>
            <person name="Shea T."/>
            <person name="Bowers K."/>
            <person name="McGinley-Smith S."/>
            <person name="Mohammad A.W."/>
            <person name="Gnirke A."/>
            <person name="Yurkov A.M."/>
            <person name="Nowrousian M."/>
            <person name="Sun S."/>
            <person name="Cuomo C.A."/>
            <person name="Heitman J."/>
        </authorList>
    </citation>
    <scope>NUCLEOTIDE SEQUENCE [LARGE SCALE GENOMIC DNA]</scope>
    <source>
        <strain evidence="15 16">CBS 6074</strain>
    </source>
</reference>
<dbReference type="GeneID" id="91093699"/>
<dbReference type="GO" id="GO:0007031">
    <property type="term" value="P:peroxisome organization"/>
    <property type="evidence" value="ECO:0007669"/>
    <property type="project" value="TreeGrafter"/>
</dbReference>
<keyword evidence="5" id="KW-0812">Transmembrane</keyword>
<dbReference type="PROSITE" id="PS00211">
    <property type="entry name" value="ABC_TRANSPORTER_1"/>
    <property type="match status" value="1"/>
</dbReference>
<evidence type="ECO:0000256" key="2">
    <source>
        <dbReference type="ARBA" id="ARBA00004275"/>
    </source>
</evidence>
<evidence type="ECO:0000256" key="9">
    <source>
        <dbReference type="ARBA" id="ARBA00022967"/>
    </source>
</evidence>
<accession>A0AAX4JS78</accession>
<gene>
    <name evidence="15" type="ORF">L201_003028</name>
</gene>
<organism evidence="15 16">
    <name type="scientific">Kwoniella dendrophila CBS 6074</name>
    <dbReference type="NCBI Taxonomy" id="1295534"/>
    <lineage>
        <taxon>Eukaryota</taxon>
        <taxon>Fungi</taxon>
        <taxon>Dikarya</taxon>
        <taxon>Basidiomycota</taxon>
        <taxon>Agaricomycotina</taxon>
        <taxon>Tremellomycetes</taxon>
        <taxon>Tremellales</taxon>
        <taxon>Cryptococcaceae</taxon>
        <taxon>Kwoniella</taxon>
    </lineage>
</organism>
<evidence type="ECO:0000256" key="5">
    <source>
        <dbReference type="ARBA" id="ARBA00022692"/>
    </source>
</evidence>
<dbReference type="RefSeq" id="XP_066074887.1">
    <property type="nucleotide sequence ID" value="XM_066218790.1"/>
</dbReference>
<evidence type="ECO:0000256" key="13">
    <source>
        <dbReference type="SAM" id="MobiDB-lite"/>
    </source>
</evidence>
<comment type="subcellular location">
    <subcellularLocation>
        <location evidence="1">Endomembrane system</location>
        <topology evidence="1">Multi-pass membrane protein</topology>
    </subcellularLocation>
    <subcellularLocation>
        <location evidence="2">Peroxisome</location>
    </subcellularLocation>
</comment>
<dbReference type="Gene3D" id="3.40.50.300">
    <property type="entry name" value="P-loop containing nucleotide triphosphate hydrolases"/>
    <property type="match status" value="1"/>
</dbReference>
<evidence type="ECO:0000313" key="15">
    <source>
        <dbReference type="EMBL" id="WWC88124.1"/>
    </source>
</evidence>
<evidence type="ECO:0000256" key="1">
    <source>
        <dbReference type="ARBA" id="ARBA00004127"/>
    </source>
</evidence>
<feature type="domain" description="ABC transporter" evidence="14">
    <location>
        <begin position="504"/>
        <end position="739"/>
    </location>
</feature>
<dbReference type="PANTHER" id="PTHR11384:SF69">
    <property type="entry name" value="PEROXISOMAL LONG-CHAIN FATTY ACID IMPORT PROTEIN 1"/>
    <property type="match status" value="1"/>
</dbReference>
<dbReference type="AlphaFoldDB" id="A0AAX4JS78"/>
<protein>
    <recommendedName>
        <fullName evidence="14">ABC transporter domain-containing protein</fullName>
    </recommendedName>
</protein>
<dbReference type="FunFam" id="3.40.50.300:FF:000800">
    <property type="entry name" value="ATP-binding cassette sub-family D member 1"/>
    <property type="match status" value="1"/>
</dbReference>
<evidence type="ECO:0000256" key="8">
    <source>
        <dbReference type="ARBA" id="ARBA00022840"/>
    </source>
</evidence>
<dbReference type="InterPro" id="IPR027417">
    <property type="entry name" value="P-loop_NTPase"/>
</dbReference>
<evidence type="ECO:0000256" key="3">
    <source>
        <dbReference type="ARBA" id="ARBA00008575"/>
    </source>
</evidence>
<dbReference type="GO" id="GO:0005324">
    <property type="term" value="F:long-chain fatty acid transmembrane transporter activity"/>
    <property type="evidence" value="ECO:0007669"/>
    <property type="project" value="TreeGrafter"/>
</dbReference>
<keyword evidence="8" id="KW-0067">ATP-binding</keyword>
<evidence type="ECO:0000256" key="12">
    <source>
        <dbReference type="ARBA" id="ARBA00023140"/>
    </source>
</evidence>
<keyword evidence="10" id="KW-1133">Transmembrane helix</keyword>
<keyword evidence="16" id="KW-1185">Reference proteome</keyword>
<comment type="similarity">
    <text evidence="3">Belongs to the ABC transporter superfamily. ABCD family. Peroxisomal fatty acyl CoA transporter (TC 3.A.1.203) subfamily.</text>
</comment>
<keyword evidence="6" id="KW-0547">Nucleotide-binding</keyword>
<dbReference type="InterPro" id="IPR017871">
    <property type="entry name" value="ABC_transporter-like_CS"/>
</dbReference>
<dbReference type="SUPFAM" id="SSF52540">
    <property type="entry name" value="P-loop containing nucleoside triphosphate hydrolases"/>
    <property type="match status" value="1"/>
</dbReference>
<dbReference type="CDD" id="cd03223">
    <property type="entry name" value="ABCD_peroxisomal_ALDP"/>
    <property type="match status" value="1"/>
</dbReference>
<dbReference type="GO" id="GO:0042760">
    <property type="term" value="P:very long-chain fatty acid catabolic process"/>
    <property type="evidence" value="ECO:0007669"/>
    <property type="project" value="TreeGrafter"/>
</dbReference>